<keyword evidence="3" id="KW-1185">Reference proteome</keyword>
<dbReference type="EMBL" id="CH933955">
    <property type="protein sequence ID" value="KRG07825.1"/>
    <property type="molecule type" value="Genomic_DNA"/>
</dbReference>
<protein>
    <submittedName>
        <fullName evidence="1">Uncharacterized protein</fullName>
    </submittedName>
</protein>
<reference evidence="1" key="2">
    <citation type="journal article" date="2008" name="Bioinformatics">
        <title>Assembly reconciliation.</title>
        <authorList>
            <person name="Zimin A.V."/>
            <person name="Smith D.R."/>
            <person name="Sutton G."/>
            <person name="Yorke J.A."/>
        </authorList>
    </citation>
    <scope>NUCLEOTIDE SEQUENCE</scope>
    <source>
        <strain evidence="1">TSC#15081-1352.22</strain>
    </source>
</reference>
<proteinExistence type="predicted"/>
<sequence>MVQHISNTLICMYLQERCVCFCGEFTCIRGAVVNVLRCSMAVSASSSCSSLIVILSSPSSSSRSCKATCSFCGHMACGCNEYGAVSGMVAICCSGLSLDMESGSAVVTSACASILAAHVVVDSAIIVSIRGSSM</sequence>
<evidence type="ECO:0000313" key="1">
    <source>
        <dbReference type="EMBL" id="KRG07825.1"/>
    </source>
</evidence>
<dbReference type="KEGG" id="dmo:Dmoj_GI25496"/>
<name>A0A0Q9XTR9_DROMO</name>
<dbReference type="KEGG" id="dmo:Dmoj_GI25819"/>
<accession>A0A0Q9XTR9</accession>
<dbReference type="Proteomes" id="UP000009192">
    <property type="component" value="Unassembled WGS sequence"/>
</dbReference>
<evidence type="ECO:0000313" key="2">
    <source>
        <dbReference type="EMBL" id="KRG07871.1"/>
    </source>
</evidence>
<organism evidence="1 3">
    <name type="scientific">Drosophila mojavensis</name>
    <name type="common">Fruit fly</name>
    <dbReference type="NCBI Taxonomy" id="7230"/>
    <lineage>
        <taxon>Eukaryota</taxon>
        <taxon>Metazoa</taxon>
        <taxon>Ecdysozoa</taxon>
        <taxon>Arthropoda</taxon>
        <taxon>Hexapoda</taxon>
        <taxon>Insecta</taxon>
        <taxon>Pterygota</taxon>
        <taxon>Neoptera</taxon>
        <taxon>Endopterygota</taxon>
        <taxon>Diptera</taxon>
        <taxon>Brachycera</taxon>
        <taxon>Muscomorpha</taxon>
        <taxon>Ephydroidea</taxon>
        <taxon>Drosophilidae</taxon>
        <taxon>Drosophila</taxon>
    </lineage>
</organism>
<dbReference type="EMBL" id="CH934864">
    <property type="protein sequence ID" value="KRG07871.1"/>
    <property type="molecule type" value="Genomic_DNA"/>
</dbReference>
<reference evidence="1 3" key="1">
    <citation type="journal article" date="2007" name="Nature">
        <title>Evolution of genes and genomes on the Drosophila phylogeny.</title>
        <authorList>
            <consortium name="Drosophila 12 Genomes Consortium"/>
            <person name="Clark A.G."/>
            <person name="Eisen M.B."/>
            <person name="Smith D.R."/>
            <person name="Bergman C.M."/>
            <person name="Oliver B."/>
            <person name="Markow T.A."/>
            <person name="Kaufman T.C."/>
            <person name="Kellis M."/>
            <person name="Gelbart W."/>
            <person name="Iyer V.N."/>
            <person name="Pollard D.A."/>
            <person name="Sackton T.B."/>
            <person name="Larracuente A.M."/>
            <person name="Singh N.D."/>
            <person name="Abad J.P."/>
            <person name="Abt D.N."/>
            <person name="Adryan B."/>
            <person name="Aguade M."/>
            <person name="Akashi H."/>
            <person name="Anderson W.W."/>
            <person name="Aquadro C.F."/>
            <person name="Ardell D.H."/>
            <person name="Arguello R."/>
            <person name="Artieri C.G."/>
            <person name="Barbash D.A."/>
            <person name="Barker D."/>
            <person name="Barsanti P."/>
            <person name="Batterham P."/>
            <person name="Batzoglou S."/>
            <person name="Begun D."/>
            <person name="Bhutkar A."/>
            <person name="Blanco E."/>
            <person name="Bosak S.A."/>
            <person name="Bradley R.K."/>
            <person name="Brand A.D."/>
            <person name="Brent M.R."/>
            <person name="Brooks A.N."/>
            <person name="Brown R.H."/>
            <person name="Butlin R.K."/>
            <person name="Caggese C."/>
            <person name="Calvi B.R."/>
            <person name="Bernardo de Carvalho A."/>
            <person name="Caspi A."/>
            <person name="Castrezana S."/>
            <person name="Celniker S.E."/>
            <person name="Chang J.L."/>
            <person name="Chapple C."/>
            <person name="Chatterji S."/>
            <person name="Chinwalla A."/>
            <person name="Civetta A."/>
            <person name="Clifton S.W."/>
            <person name="Comeron J.M."/>
            <person name="Costello J.C."/>
            <person name="Coyne J.A."/>
            <person name="Daub J."/>
            <person name="David R.G."/>
            <person name="Delcher A.L."/>
            <person name="Delehaunty K."/>
            <person name="Do C.B."/>
            <person name="Ebling H."/>
            <person name="Edwards K."/>
            <person name="Eickbush T."/>
            <person name="Evans J.D."/>
            <person name="Filipski A."/>
            <person name="Findeiss S."/>
            <person name="Freyhult E."/>
            <person name="Fulton L."/>
            <person name="Fulton R."/>
            <person name="Garcia A.C."/>
            <person name="Gardiner A."/>
            <person name="Garfield D.A."/>
            <person name="Garvin B.E."/>
            <person name="Gibson G."/>
            <person name="Gilbert D."/>
            <person name="Gnerre S."/>
            <person name="Godfrey J."/>
            <person name="Good R."/>
            <person name="Gotea V."/>
            <person name="Gravely B."/>
            <person name="Greenberg A.J."/>
            <person name="Griffiths-Jones S."/>
            <person name="Gross S."/>
            <person name="Guigo R."/>
            <person name="Gustafson E.A."/>
            <person name="Haerty W."/>
            <person name="Hahn M.W."/>
            <person name="Halligan D.L."/>
            <person name="Halpern A.L."/>
            <person name="Halter G.M."/>
            <person name="Han M.V."/>
            <person name="Heger A."/>
            <person name="Hillier L."/>
            <person name="Hinrichs A.S."/>
            <person name="Holmes I."/>
            <person name="Hoskins R.A."/>
            <person name="Hubisz M.J."/>
            <person name="Hultmark D."/>
            <person name="Huntley M.A."/>
            <person name="Jaffe D.B."/>
            <person name="Jagadeeshan S."/>
            <person name="Jeck W.R."/>
            <person name="Johnson J."/>
            <person name="Jones C.D."/>
            <person name="Jordan W.C."/>
            <person name="Karpen G.H."/>
            <person name="Kataoka E."/>
            <person name="Keightley P.D."/>
            <person name="Kheradpour P."/>
            <person name="Kirkness E.F."/>
            <person name="Koerich L.B."/>
            <person name="Kristiansen K."/>
            <person name="Kudrna D."/>
            <person name="Kulathinal R.J."/>
            <person name="Kumar S."/>
            <person name="Kwok R."/>
            <person name="Lander E."/>
            <person name="Langley C.H."/>
            <person name="Lapoint R."/>
            <person name="Lazzaro B.P."/>
            <person name="Lee S.J."/>
            <person name="Levesque L."/>
            <person name="Li R."/>
            <person name="Lin C.F."/>
            <person name="Lin M.F."/>
            <person name="Lindblad-Toh K."/>
            <person name="Llopart A."/>
            <person name="Long M."/>
            <person name="Low L."/>
            <person name="Lozovsky E."/>
            <person name="Lu J."/>
            <person name="Luo M."/>
            <person name="Machado C.A."/>
            <person name="Makalowski W."/>
            <person name="Marzo M."/>
            <person name="Matsuda M."/>
            <person name="Matzkin L."/>
            <person name="McAllister B."/>
            <person name="McBride C.S."/>
            <person name="McKernan B."/>
            <person name="McKernan K."/>
            <person name="Mendez-Lago M."/>
            <person name="Minx P."/>
            <person name="Mollenhauer M.U."/>
            <person name="Montooth K."/>
            <person name="Mount S.M."/>
            <person name="Mu X."/>
            <person name="Myers E."/>
            <person name="Negre B."/>
            <person name="Newfeld S."/>
            <person name="Nielsen R."/>
            <person name="Noor M.A."/>
            <person name="O'Grady P."/>
            <person name="Pachter L."/>
            <person name="Papaceit M."/>
            <person name="Parisi M.J."/>
            <person name="Parisi M."/>
            <person name="Parts L."/>
            <person name="Pedersen J.S."/>
            <person name="Pesole G."/>
            <person name="Phillippy A.M."/>
            <person name="Ponting C.P."/>
            <person name="Pop M."/>
            <person name="Porcelli D."/>
            <person name="Powell J.R."/>
            <person name="Prohaska S."/>
            <person name="Pruitt K."/>
            <person name="Puig M."/>
            <person name="Quesneville H."/>
            <person name="Ram K.R."/>
            <person name="Rand D."/>
            <person name="Rasmussen M.D."/>
            <person name="Reed L.K."/>
            <person name="Reenan R."/>
            <person name="Reily A."/>
            <person name="Remington K.A."/>
            <person name="Rieger T.T."/>
            <person name="Ritchie M.G."/>
            <person name="Robin C."/>
            <person name="Rogers Y.H."/>
            <person name="Rohde C."/>
            <person name="Rozas J."/>
            <person name="Rubenfield M.J."/>
            <person name="Ruiz A."/>
            <person name="Russo S."/>
            <person name="Salzberg S.L."/>
            <person name="Sanchez-Gracia A."/>
            <person name="Saranga D.J."/>
            <person name="Sato H."/>
            <person name="Schaeffer S.W."/>
            <person name="Schatz M.C."/>
            <person name="Schlenke T."/>
            <person name="Schwartz R."/>
            <person name="Segarra C."/>
            <person name="Singh R.S."/>
            <person name="Sirot L."/>
            <person name="Sirota M."/>
            <person name="Sisneros N.B."/>
            <person name="Smith C.D."/>
            <person name="Smith T.F."/>
            <person name="Spieth J."/>
            <person name="Stage D.E."/>
            <person name="Stark A."/>
            <person name="Stephan W."/>
            <person name="Strausberg R.L."/>
            <person name="Strempel S."/>
            <person name="Sturgill D."/>
            <person name="Sutton G."/>
            <person name="Sutton G.G."/>
            <person name="Tao W."/>
            <person name="Teichmann S."/>
            <person name="Tobari Y.N."/>
            <person name="Tomimura Y."/>
            <person name="Tsolas J.M."/>
            <person name="Valente V.L."/>
            <person name="Venter E."/>
            <person name="Venter J.C."/>
            <person name="Vicario S."/>
            <person name="Vieira F.G."/>
            <person name="Vilella A.J."/>
            <person name="Villasante A."/>
            <person name="Walenz B."/>
            <person name="Wang J."/>
            <person name="Wasserman M."/>
            <person name="Watts T."/>
            <person name="Wilson D."/>
            <person name="Wilson R.K."/>
            <person name="Wing R.A."/>
            <person name="Wolfner M.F."/>
            <person name="Wong A."/>
            <person name="Wong G.K."/>
            <person name="Wu C.I."/>
            <person name="Wu G."/>
            <person name="Yamamoto D."/>
            <person name="Yang H.P."/>
            <person name="Yang S.P."/>
            <person name="Yorke J.A."/>
            <person name="Yoshida K."/>
            <person name="Zdobnov E."/>
            <person name="Zhang P."/>
            <person name="Zhang Y."/>
            <person name="Zimin A.V."/>
            <person name="Baldwin J."/>
            <person name="Abdouelleil A."/>
            <person name="Abdulkadir J."/>
            <person name="Abebe A."/>
            <person name="Abera B."/>
            <person name="Abreu J."/>
            <person name="Acer S.C."/>
            <person name="Aftuck L."/>
            <person name="Alexander A."/>
            <person name="An P."/>
            <person name="Anderson E."/>
            <person name="Anderson S."/>
            <person name="Arachi H."/>
            <person name="Azer M."/>
            <person name="Bachantsang P."/>
            <person name="Barry A."/>
            <person name="Bayul T."/>
            <person name="Berlin A."/>
            <person name="Bessette D."/>
            <person name="Bloom T."/>
            <person name="Blye J."/>
            <person name="Boguslavskiy L."/>
            <person name="Bonnet C."/>
            <person name="Boukhgalter B."/>
            <person name="Bourzgui I."/>
            <person name="Brown A."/>
            <person name="Cahill P."/>
            <person name="Channer S."/>
            <person name="Cheshatsang Y."/>
            <person name="Chuda L."/>
            <person name="Citroen M."/>
            <person name="Collymore A."/>
            <person name="Cooke P."/>
            <person name="Costello M."/>
            <person name="D'Aco K."/>
            <person name="Daza R."/>
            <person name="De Haan G."/>
            <person name="DeGray S."/>
            <person name="DeMaso C."/>
            <person name="Dhargay N."/>
            <person name="Dooley K."/>
            <person name="Dooley E."/>
            <person name="Doricent M."/>
            <person name="Dorje P."/>
            <person name="Dorjee K."/>
            <person name="Dupes A."/>
            <person name="Elong R."/>
            <person name="Falk J."/>
            <person name="Farina A."/>
            <person name="Faro S."/>
            <person name="Ferguson D."/>
            <person name="Fisher S."/>
            <person name="Foley C.D."/>
            <person name="Franke A."/>
            <person name="Friedrich D."/>
            <person name="Gadbois L."/>
            <person name="Gearin G."/>
            <person name="Gearin C.R."/>
            <person name="Giannoukos G."/>
            <person name="Goode T."/>
            <person name="Graham J."/>
            <person name="Grandbois E."/>
            <person name="Grewal S."/>
            <person name="Gyaltsen K."/>
            <person name="Hafez N."/>
            <person name="Hagos B."/>
            <person name="Hall J."/>
            <person name="Henson C."/>
            <person name="Hollinger A."/>
            <person name="Honan T."/>
            <person name="Huard M.D."/>
            <person name="Hughes L."/>
            <person name="Hurhula B."/>
            <person name="Husby M.E."/>
            <person name="Kamat A."/>
            <person name="Kanga B."/>
            <person name="Kashin S."/>
            <person name="Khazanovich D."/>
            <person name="Kisner P."/>
            <person name="Lance K."/>
            <person name="Lara M."/>
            <person name="Lee W."/>
            <person name="Lennon N."/>
            <person name="Letendre F."/>
            <person name="LeVine R."/>
            <person name="Lipovsky A."/>
            <person name="Liu X."/>
            <person name="Liu J."/>
            <person name="Liu S."/>
            <person name="Lokyitsang T."/>
            <person name="Lokyitsang Y."/>
            <person name="Lubonja R."/>
            <person name="Lui A."/>
            <person name="MacDonald P."/>
            <person name="Magnisalis V."/>
            <person name="Maru K."/>
            <person name="Matthews C."/>
            <person name="McCusker W."/>
            <person name="McDonough S."/>
            <person name="Mehta T."/>
            <person name="Meldrim J."/>
            <person name="Meneus L."/>
            <person name="Mihai O."/>
            <person name="Mihalev A."/>
            <person name="Mihova T."/>
            <person name="Mittelman R."/>
            <person name="Mlenga V."/>
            <person name="Montmayeur A."/>
            <person name="Mulrain L."/>
            <person name="Navidi A."/>
            <person name="Naylor J."/>
            <person name="Negash T."/>
            <person name="Nguyen T."/>
            <person name="Nguyen N."/>
            <person name="Nicol R."/>
            <person name="Norbu C."/>
            <person name="Norbu N."/>
            <person name="Novod N."/>
            <person name="O'Neill B."/>
            <person name="Osman S."/>
            <person name="Markiewicz E."/>
            <person name="Oyono O.L."/>
            <person name="Patti C."/>
            <person name="Phunkhang P."/>
            <person name="Pierre F."/>
            <person name="Priest M."/>
            <person name="Raghuraman S."/>
            <person name="Rege F."/>
            <person name="Reyes R."/>
            <person name="Rise C."/>
            <person name="Rogov P."/>
            <person name="Ross K."/>
            <person name="Ryan E."/>
            <person name="Settipalli S."/>
            <person name="Shea T."/>
            <person name="Sherpa N."/>
            <person name="Shi L."/>
            <person name="Shih D."/>
            <person name="Sparrow T."/>
            <person name="Spaulding J."/>
            <person name="Stalker J."/>
            <person name="Stange-Thomann N."/>
            <person name="Stavropoulos S."/>
            <person name="Stone C."/>
            <person name="Strader C."/>
            <person name="Tesfaye S."/>
            <person name="Thomson T."/>
            <person name="Thoulutsang Y."/>
            <person name="Thoulutsang D."/>
            <person name="Topham K."/>
            <person name="Topping I."/>
            <person name="Tsamla T."/>
            <person name="Vassiliev H."/>
            <person name="Vo A."/>
            <person name="Wangchuk T."/>
            <person name="Wangdi T."/>
            <person name="Weiand M."/>
            <person name="Wilkinson J."/>
            <person name="Wilson A."/>
            <person name="Yadav S."/>
            <person name="Young G."/>
            <person name="Yu Q."/>
            <person name="Zembek L."/>
            <person name="Zhong D."/>
            <person name="Zimmer A."/>
            <person name="Zwirko Z."/>
            <person name="Jaffe D.B."/>
            <person name="Alvarez P."/>
            <person name="Brockman W."/>
            <person name="Butler J."/>
            <person name="Chin C."/>
            <person name="Gnerre S."/>
            <person name="Grabherr M."/>
            <person name="Kleber M."/>
            <person name="Mauceli E."/>
            <person name="MacCallum I."/>
        </authorList>
    </citation>
    <scope>NUCLEOTIDE SEQUENCE [LARGE SCALE GENOMIC DNA]</scope>
    <source>
        <strain evidence="1">TSC#15081-1352.22</strain>
        <strain evidence="3">Tucson 15081-1352.22</strain>
    </source>
</reference>
<dbReference type="AlphaFoldDB" id="A0A0Q9XTR9"/>
<gene>
    <name evidence="1" type="primary">Dmoj\GI25819</name>
    <name evidence="2" type="synonym">Dmoj\GI25496</name>
    <name evidence="2" type="ORF">Dmoj_GI25496</name>
    <name evidence="1" type="ORF">Dmoj_GI25819</name>
</gene>
<reference evidence="1" key="3">
    <citation type="submission" date="2015-11" db="EMBL/GenBank/DDBJ databases">
        <authorList>
            <consortium name="FlyBase"/>
        </authorList>
    </citation>
    <scope>NUCLEOTIDE SEQUENCE</scope>
    <source>
        <strain evidence="1">TSC#15081-1352.22</strain>
    </source>
</reference>
<dbReference type="InParanoid" id="A0A0Q9XTR9"/>
<evidence type="ECO:0000313" key="3">
    <source>
        <dbReference type="Proteomes" id="UP000009192"/>
    </source>
</evidence>